<dbReference type="PROSITE" id="PS50878">
    <property type="entry name" value="RT_POL"/>
    <property type="match status" value="1"/>
</dbReference>
<dbReference type="Pfam" id="PF00078">
    <property type="entry name" value="RVT_1"/>
    <property type="match status" value="1"/>
</dbReference>
<name>A0A7D9EUG5_PARCT</name>
<reference evidence="3" key="1">
    <citation type="submission" date="2020-04" db="EMBL/GenBank/DDBJ databases">
        <authorList>
            <person name="Alioto T."/>
            <person name="Alioto T."/>
            <person name="Gomez Garrido J."/>
        </authorList>
    </citation>
    <scope>NUCLEOTIDE SEQUENCE</scope>
    <source>
        <strain evidence="3">A484AB</strain>
    </source>
</reference>
<dbReference type="Pfam" id="PF02463">
    <property type="entry name" value="SMC_N"/>
    <property type="match status" value="1"/>
</dbReference>
<dbReference type="Gene3D" id="3.40.50.300">
    <property type="entry name" value="P-loop containing nucleotide triphosphate hydrolases"/>
    <property type="match status" value="1"/>
</dbReference>
<organism evidence="3 4">
    <name type="scientific">Paramuricea clavata</name>
    <name type="common">Red gorgonian</name>
    <name type="synonym">Violescent sea-whip</name>
    <dbReference type="NCBI Taxonomy" id="317549"/>
    <lineage>
        <taxon>Eukaryota</taxon>
        <taxon>Metazoa</taxon>
        <taxon>Cnidaria</taxon>
        <taxon>Anthozoa</taxon>
        <taxon>Octocorallia</taxon>
        <taxon>Malacalcyonacea</taxon>
        <taxon>Plexauridae</taxon>
        <taxon>Paramuricea</taxon>
    </lineage>
</organism>
<feature type="compositionally biased region" description="Polar residues" evidence="2">
    <location>
        <begin position="788"/>
        <end position="797"/>
    </location>
</feature>
<dbReference type="Proteomes" id="UP001152795">
    <property type="component" value="Unassembled WGS sequence"/>
</dbReference>
<comment type="caution">
    <text evidence="3">The sequence shown here is derived from an EMBL/GenBank/DDBJ whole genome shotgun (WGS) entry which is preliminary data.</text>
</comment>
<keyword evidence="1" id="KW-0175">Coiled coil</keyword>
<proteinExistence type="predicted"/>
<dbReference type="SUPFAM" id="SSF52540">
    <property type="entry name" value="P-loop containing nucleoside triphosphate hydrolases"/>
    <property type="match status" value="1"/>
</dbReference>
<evidence type="ECO:0000313" key="3">
    <source>
        <dbReference type="EMBL" id="CAB4017526.1"/>
    </source>
</evidence>
<dbReference type="OrthoDB" id="421040at2759"/>
<dbReference type="InterPro" id="IPR000477">
    <property type="entry name" value="RT_dom"/>
</dbReference>
<dbReference type="InterPro" id="IPR003395">
    <property type="entry name" value="RecF/RecN/SMC_N"/>
</dbReference>
<dbReference type="AlphaFoldDB" id="A0A7D9EUG5"/>
<feature type="coiled-coil region" evidence="1">
    <location>
        <begin position="396"/>
        <end position="500"/>
    </location>
</feature>
<evidence type="ECO:0000256" key="2">
    <source>
        <dbReference type="SAM" id="MobiDB-lite"/>
    </source>
</evidence>
<feature type="region of interest" description="Disordered" evidence="2">
    <location>
        <begin position="758"/>
        <end position="797"/>
    </location>
</feature>
<dbReference type="FunFam" id="3.40.50.300:FF:000385">
    <property type="entry name" value="Structural maintenance of chromosomes 2"/>
    <property type="match status" value="1"/>
</dbReference>
<evidence type="ECO:0000313" key="4">
    <source>
        <dbReference type="Proteomes" id="UP001152795"/>
    </source>
</evidence>
<keyword evidence="4" id="KW-1185">Reference proteome</keyword>
<gene>
    <name evidence="3" type="ORF">PACLA_8A061845</name>
</gene>
<evidence type="ECO:0000256" key="1">
    <source>
        <dbReference type="SAM" id="Coils"/>
    </source>
</evidence>
<accession>A0A7D9EUG5</accession>
<dbReference type="EMBL" id="CACRXK020009584">
    <property type="protein sequence ID" value="CAB4017526.1"/>
    <property type="molecule type" value="Genomic_DNA"/>
</dbReference>
<dbReference type="PANTHER" id="PTHR43977">
    <property type="entry name" value="STRUCTURAL MAINTENANCE OF CHROMOSOMES PROTEIN 3"/>
    <property type="match status" value="1"/>
</dbReference>
<dbReference type="InterPro" id="IPR027417">
    <property type="entry name" value="P-loop_NTPase"/>
</dbReference>
<sequence>MSSWKKTNGGLPQGTKLGPLLFAVLINSLLKNWPSRIKFVDDTSALEIIPRFSSSLMPLVVNESSDYALERGMELNYKKCKQMLINFLKYKGSDDENPIYVAGKPVETVSSFKLLGVWISNDLSWNTHVDMVLKKANSRLYALRLLKKAGLQASDIVQIYISFIRSRIEYASPAWSSIPKSLSDILESVQKRALRIAYPDLLYDEALEISNLQYLSTRRDISCKKFVESLRRDVSPYNPLTQIMEIRPGVKTHDYDLRNDRTAEQPLWSETTERLKNFKLHRSFTEALQKLHRSFTEASQKLYRSFTEASQKLFLKATIHRTVFLCKLESFAGAVMQRRFRRTCPLCGRPDLKNISTHLLQVYGLQSKERKPYLKQAKVSSWQPYIDKSPYMNSEKQGEKRKVEELKLEIEEMKSEVTNVEQQIASTDEVITGLEKQIEELVGVAENSKKACVEADENLKEQKKTLRACNEAINTKISNRKEMENENNDNMIKVKELDHKMVKFQKDSKDAAHKVERMIAEYQWIDSERQFFGQPNTAYDFAANDTSMSEVSRRLAKLQETKDKLGKNVNMRAMNMLGKAEEKYNDLMKKKSIVENDKAKIEQVIAELDEKKNEALKKAFERVNIDFGSIFSTLLPGTSAKLAPPEGQTVLDGLEVKVAFGSVWKESLGELSGGQRSLVALSLILAMLLFKPAPLYILDEVDAALDLSHTQNIGQMLKTHFKHSQFIVVSLKDGMFNNANVLFKTKFVDGVSTVTRYAQNPSHHTAQRDTGRKAQPTTDRSKKRRVESGSTHTLSVK</sequence>
<protein>
    <submittedName>
        <fullName evidence="3">Structural maintenance of chromosomes 2-like</fullName>
    </submittedName>
</protein>
<feature type="coiled-coil region" evidence="1">
    <location>
        <begin position="548"/>
        <end position="618"/>
    </location>
</feature>